<proteinExistence type="predicted"/>
<dbReference type="Proteomes" id="UP000272888">
    <property type="component" value="Unassembled WGS sequence"/>
</dbReference>
<accession>A0A3A8QE97</accession>
<evidence type="ECO:0008006" key="3">
    <source>
        <dbReference type="Google" id="ProtNLM"/>
    </source>
</evidence>
<comment type="caution">
    <text evidence="1">The sequence shown here is derived from an EMBL/GenBank/DDBJ whole genome shotgun (WGS) entry which is preliminary data.</text>
</comment>
<dbReference type="PROSITE" id="PS51257">
    <property type="entry name" value="PROKAR_LIPOPROTEIN"/>
    <property type="match status" value="1"/>
</dbReference>
<protein>
    <recommendedName>
        <fullName evidence="3">Lipoprotein</fullName>
    </recommendedName>
</protein>
<dbReference type="EMBL" id="RAWB01000021">
    <property type="protein sequence ID" value="RKH67049.1"/>
    <property type="molecule type" value="Genomic_DNA"/>
</dbReference>
<evidence type="ECO:0000313" key="1">
    <source>
        <dbReference type="EMBL" id="RKH67049.1"/>
    </source>
</evidence>
<evidence type="ECO:0000313" key="2">
    <source>
        <dbReference type="Proteomes" id="UP000272888"/>
    </source>
</evidence>
<sequence length="218" mass="23223">MRALLLAGACGALVVMVGCTRAPERPANPEGRRVAPAEVKLDVELKVESVAREADTLAVTYAVHNRTSRAVLLVDGLPEQGFSGPSGVAPERAYVDLSGDGAVLLRMLVRVPEDLDVEAPEVPAVSRVEPGATASRRVVVPLPLRTSLPYPTGPELTRELSQVREVRLRVGYLPDAEGVKLHAGTDSRGQSVQTPEYGQVVTRQQVLDSGPLPLDGVR</sequence>
<gene>
    <name evidence="1" type="ORF">D7V93_03505</name>
</gene>
<dbReference type="AlphaFoldDB" id="A0A3A8QE97"/>
<name>A0A3A8QE97_9BACT</name>
<reference evidence="2" key="1">
    <citation type="submission" date="2018-09" db="EMBL/GenBank/DDBJ databases">
        <authorList>
            <person name="Livingstone P.G."/>
            <person name="Whitworth D.E."/>
        </authorList>
    </citation>
    <scope>NUCLEOTIDE SEQUENCE [LARGE SCALE GENOMIC DNA]</scope>
    <source>
        <strain evidence="2">CA051B</strain>
    </source>
</reference>
<keyword evidence="2" id="KW-1185">Reference proteome</keyword>
<dbReference type="RefSeq" id="WP_120642002.1">
    <property type="nucleotide sequence ID" value="NZ_RAWB01000021.1"/>
</dbReference>
<organism evidence="1 2">
    <name type="scientific">Corallococcus llansteffanensis</name>
    <dbReference type="NCBI Taxonomy" id="2316731"/>
    <lineage>
        <taxon>Bacteria</taxon>
        <taxon>Pseudomonadati</taxon>
        <taxon>Myxococcota</taxon>
        <taxon>Myxococcia</taxon>
        <taxon>Myxococcales</taxon>
        <taxon>Cystobacterineae</taxon>
        <taxon>Myxococcaceae</taxon>
        <taxon>Corallococcus</taxon>
    </lineage>
</organism>